<sequence length="451" mass="51974">MKSNPLSDFEGFSVNKDNINIKAIKKKLKKNYYESISELNNNTKNVRSNLVLKTEDLKTQVDHLKEEHINNFSSELEELKNLCKRYNQLEKKFKVLDNPDSADSFEYLNSSIKLKNLIDQEFSNLSIPNGQIPVFSFLGNYVDFRLAKENIKSINFVPRIDLSKTDIEPIGKTDVEFRDKVKFNIQLKGIDNQIVDEPNIIWDLKETNGNVELFKNKKSHFNRITKSLILSFEAGLVGEFVVIVELKMSLPSDDDFIISTPTMFKKQFPIKISPIDLSPSFQVVPSLNKKTPVELKKHNSLVVCKQVGKVVLSNLLMKPFKSYRFVMQIKKLGVFCFGIQNNIIQNKDQKWIFCKLMPAKNVIIHQQSLQKKIDNKLSKQNGVDQRNLEINTGHKIELIVNLPKSVLWKNLDTGETQKSKINLNSNCHFFQLCLKLFTPGSSIHFKKSEFL</sequence>
<protein>
    <submittedName>
        <fullName evidence="2">Uncharacterized protein</fullName>
    </submittedName>
</protein>
<proteinExistence type="predicted"/>
<organism evidence="2 3">
    <name type="scientific">Anaeramoeba flamelloides</name>
    <dbReference type="NCBI Taxonomy" id="1746091"/>
    <lineage>
        <taxon>Eukaryota</taxon>
        <taxon>Metamonada</taxon>
        <taxon>Anaeramoebidae</taxon>
        <taxon>Anaeramoeba</taxon>
    </lineage>
</organism>
<gene>
    <name evidence="2" type="ORF">M0813_10975</name>
</gene>
<feature type="coiled-coil region" evidence="1">
    <location>
        <begin position="47"/>
        <end position="92"/>
    </location>
</feature>
<evidence type="ECO:0000313" key="3">
    <source>
        <dbReference type="Proteomes" id="UP001150062"/>
    </source>
</evidence>
<reference evidence="2" key="1">
    <citation type="submission" date="2022-08" db="EMBL/GenBank/DDBJ databases">
        <title>Novel sulfate-reducing endosymbionts in the free-living metamonad Anaeramoeba.</title>
        <authorList>
            <person name="Jerlstrom-Hultqvist J."/>
            <person name="Cepicka I."/>
            <person name="Gallot-Lavallee L."/>
            <person name="Salas-Leiva D."/>
            <person name="Curtis B.A."/>
            <person name="Zahonova K."/>
            <person name="Pipaliya S."/>
            <person name="Dacks J."/>
            <person name="Roger A.J."/>
        </authorList>
    </citation>
    <scope>NUCLEOTIDE SEQUENCE</scope>
    <source>
        <strain evidence="2">Schooner1</strain>
    </source>
</reference>
<comment type="caution">
    <text evidence="2">The sequence shown here is derived from an EMBL/GenBank/DDBJ whole genome shotgun (WGS) entry which is preliminary data.</text>
</comment>
<keyword evidence="3" id="KW-1185">Reference proteome</keyword>
<keyword evidence="1" id="KW-0175">Coiled coil</keyword>
<accession>A0ABQ8X0Z7</accession>
<evidence type="ECO:0000313" key="2">
    <source>
        <dbReference type="EMBL" id="KAJ6226285.1"/>
    </source>
</evidence>
<dbReference type="EMBL" id="JAOAOG010000345">
    <property type="protein sequence ID" value="KAJ6226285.1"/>
    <property type="molecule type" value="Genomic_DNA"/>
</dbReference>
<evidence type="ECO:0000256" key="1">
    <source>
        <dbReference type="SAM" id="Coils"/>
    </source>
</evidence>
<name>A0ABQ8X0Z7_9EUKA</name>
<dbReference type="Proteomes" id="UP001150062">
    <property type="component" value="Unassembled WGS sequence"/>
</dbReference>